<dbReference type="SUPFAM" id="SSF51445">
    <property type="entry name" value="(Trans)glycosidases"/>
    <property type="match status" value="1"/>
</dbReference>
<evidence type="ECO:0000256" key="1">
    <source>
        <dbReference type="ARBA" id="ARBA00022801"/>
    </source>
</evidence>
<reference evidence="5 6" key="1">
    <citation type="submission" date="2023-06" db="EMBL/GenBank/DDBJ databases">
        <title>Rock-solubilizing bacteria, Microbacterium invictum, promotes re-establishment of vegetation in rocky wasteland by accelerating rock bio-weathering and reshaping soil bacterial community.</title>
        <authorList>
            <person name="Liu C."/>
        </authorList>
    </citation>
    <scope>NUCLEOTIDE SEQUENCE [LARGE SCALE GENOMIC DNA]</scope>
    <source>
        <strain evidence="5 6">X-18</strain>
    </source>
</reference>
<gene>
    <name evidence="5" type="ORF">T9R20_01620</name>
</gene>
<keyword evidence="6" id="KW-1185">Reference proteome</keyword>
<sequence length="649" mass="71990">MKRQSATITANGEAEVWFGANFWSRGGGPRMWSEYDAGLVESELIAMRDLGMTITRSFMYWPDFMPTPHSLDTQALANFRHFLDLHENLGMGTIPTFLVGHMSGENWDPEWRQGRSLFGDVWFVARQAWYVREATAAFADHPAVRGWLLTNEVPIYADWKTRGVGTVNHEEVTSWAQILIDAIRAGGGRQPVSVGDGAWGVEVLGADSGFRVRELAPLVDFHGPHVYRMENDPVRQHLGAAFICELLDIEGRPVVMEEFGVSSDYVSGDNAAHYYRQVLHNTFLAGARGWLAWNNTDYDALFERAPYSHHPFEMHFGLTDAGGAAKPQALEMKQFADLMHRLGVEHLTRPDTDVALVIPAYLESLFPFTQPEDAASVFEVSRQAYVASREADLPIGVAREADGLPDDCALYLLPSAKQLTAPSWKRLHERVADGAIVYASVFHGEHGVQRGPWWPNLDQTFGVVKQSRYGLVEPVDEKTVTLRFVQAFGQIAEGEQLTFPVAGTPNSRAFLPVVAASADVVAVDGAGRPALLRNRVGRGEFVLCTYPLEHFAARTPDVNPEPTWRLYAALATEAGVTVHVRSDDPRVLVDRVDHADGRHFAWFVSQASQPLVIAPRYEGELRDLSGDVIEEIALDAFGVVVVEHVPVAR</sequence>
<keyword evidence="2 3" id="KW-0326">Glycosidase</keyword>
<accession>A0ABZ0VDC4</accession>
<keyword evidence="1 3" id="KW-0378">Hydrolase</keyword>
<evidence type="ECO:0000256" key="3">
    <source>
        <dbReference type="RuleBase" id="RU361153"/>
    </source>
</evidence>
<dbReference type="Pfam" id="PF00150">
    <property type="entry name" value="Cellulase"/>
    <property type="match status" value="1"/>
</dbReference>
<dbReference type="InterPro" id="IPR029062">
    <property type="entry name" value="Class_I_gatase-like"/>
</dbReference>
<organism evidence="5 6">
    <name type="scientific">Microbacterium invictum</name>
    <dbReference type="NCBI Taxonomy" id="515415"/>
    <lineage>
        <taxon>Bacteria</taxon>
        <taxon>Bacillati</taxon>
        <taxon>Actinomycetota</taxon>
        <taxon>Actinomycetes</taxon>
        <taxon>Micrococcales</taxon>
        <taxon>Microbacteriaceae</taxon>
        <taxon>Microbacterium</taxon>
    </lineage>
</organism>
<dbReference type="Gene3D" id="3.20.20.80">
    <property type="entry name" value="Glycosidases"/>
    <property type="match status" value="1"/>
</dbReference>
<feature type="domain" description="Glycoside hydrolase family 5" evidence="4">
    <location>
        <begin position="45"/>
        <end position="296"/>
    </location>
</feature>
<dbReference type="EMBL" id="CP139779">
    <property type="protein sequence ID" value="WQB70681.1"/>
    <property type="molecule type" value="Genomic_DNA"/>
</dbReference>
<evidence type="ECO:0000313" key="5">
    <source>
        <dbReference type="EMBL" id="WQB70681.1"/>
    </source>
</evidence>
<evidence type="ECO:0000259" key="4">
    <source>
        <dbReference type="Pfam" id="PF00150"/>
    </source>
</evidence>
<comment type="similarity">
    <text evidence="3">Belongs to the glycosyl hydrolase 5 (cellulase A) family.</text>
</comment>
<proteinExistence type="inferred from homology"/>
<dbReference type="InterPro" id="IPR017853">
    <property type="entry name" value="GH"/>
</dbReference>
<protein>
    <submittedName>
        <fullName evidence="5">Cellulase family glycosylhydrolase</fullName>
    </submittedName>
</protein>
<dbReference type="InterPro" id="IPR001547">
    <property type="entry name" value="Glyco_hydro_5"/>
</dbReference>
<name>A0ABZ0VDC4_9MICO</name>
<evidence type="ECO:0000313" key="6">
    <source>
        <dbReference type="Proteomes" id="UP001324533"/>
    </source>
</evidence>
<dbReference type="Gene3D" id="3.40.50.880">
    <property type="match status" value="1"/>
</dbReference>
<dbReference type="Proteomes" id="UP001324533">
    <property type="component" value="Chromosome"/>
</dbReference>
<evidence type="ECO:0000256" key="2">
    <source>
        <dbReference type="ARBA" id="ARBA00023295"/>
    </source>
</evidence>